<organism evidence="1">
    <name type="scientific">Amphimedon queenslandica</name>
    <name type="common">Sponge</name>
    <dbReference type="NCBI Taxonomy" id="400682"/>
    <lineage>
        <taxon>Eukaryota</taxon>
        <taxon>Metazoa</taxon>
        <taxon>Porifera</taxon>
        <taxon>Demospongiae</taxon>
        <taxon>Heteroscleromorpha</taxon>
        <taxon>Haplosclerida</taxon>
        <taxon>Niphatidae</taxon>
        <taxon>Amphimedon</taxon>
    </lineage>
</organism>
<proteinExistence type="predicted"/>
<sequence>MRRHTSKIIKQFPNFGEIIEEYIIDHNVGADAWRVLTFDGNTNQKNKVMYKKIQAHLKKILGIDISYGTVVELHIPRIKHRRSLAKRYCGFAKVTTRRARKRF</sequence>
<accession>A0A1X7UDE5</accession>
<dbReference type="InParanoid" id="A0A1X7UDE5"/>
<evidence type="ECO:0000313" key="1">
    <source>
        <dbReference type="EnsemblMetazoa" id="Aqu2.1.25660_001"/>
    </source>
</evidence>
<name>A0A1X7UDE5_AMPQE</name>
<dbReference type="OrthoDB" id="5972848at2759"/>
<reference evidence="1" key="1">
    <citation type="submission" date="2017-05" db="UniProtKB">
        <authorList>
            <consortium name="EnsemblMetazoa"/>
        </authorList>
    </citation>
    <scope>IDENTIFICATION</scope>
</reference>
<protein>
    <submittedName>
        <fullName evidence="1">Uncharacterized protein</fullName>
    </submittedName>
</protein>
<dbReference type="EnsemblMetazoa" id="Aqu2.1.25660_001">
    <property type="protein sequence ID" value="Aqu2.1.25660_001"/>
    <property type="gene ID" value="Aqu2.1.25660"/>
</dbReference>
<dbReference type="AlphaFoldDB" id="A0A1X7UDE5"/>